<reference evidence="1 2" key="1">
    <citation type="submission" date="2015-07" db="EMBL/GenBank/DDBJ databases">
        <title>Isolation and Genomic Characterization of a Novel Halophilic Metal-Reducing Deltaproteobacterium from the Deep Subsurface.</title>
        <authorList>
            <person name="Badalamenti J.P."/>
            <person name="Summers Z.M."/>
            <person name="Gralnick J.A."/>
            <person name="Bond D.R."/>
        </authorList>
    </citation>
    <scope>NUCLEOTIDE SEQUENCE [LARGE SCALE GENOMIC DNA]</scope>
    <source>
        <strain evidence="1 2">WTL</strain>
    </source>
</reference>
<name>A0A0M5IN39_9BACT</name>
<protein>
    <submittedName>
        <fullName evidence="1">Uncharacterized protein</fullName>
    </submittedName>
</protein>
<dbReference type="KEGG" id="des:DSOUD_0660"/>
<keyword evidence="2" id="KW-1185">Reference proteome</keyword>
<evidence type="ECO:0000313" key="2">
    <source>
        <dbReference type="Proteomes" id="UP000057158"/>
    </source>
</evidence>
<gene>
    <name evidence="1" type="ORF">DSOUD_0660</name>
</gene>
<dbReference type="AntiFam" id="ANF00203">
    <property type="entry name" value="Shadow ORF (opposite algB)"/>
</dbReference>
<dbReference type="AlphaFoldDB" id="A0A0M5IN39"/>
<dbReference type="EMBL" id="CP010802">
    <property type="protein sequence ID" value="ALC15448.1"/>
    <property type="molecule type" value="Genomic_DNA"/>
</dbReference>
<organism evidence="1 2">
    <name type="scientific">Desulfuromonas soudanensis</name>
    <dbReference type="NCBI Taxonomy" id="1603606"/>
    <lineage>
        <taxon>Bacteria</taxon>
        <taxon>Pseudomonadati</taxon>
        <taxon>Thermodesulfobacteriota</taxon>
        <taxon>Desulfuromonadia</taxon>
        <taxon>Desulfuromonadales</taxon>
        <taxon>Desulfuromonadaceae</taxon>
        <taxon>Desulfuromonas</taxon>
    </lineage>
</organism>
<dbReference type="AntiFam" id="ANF00077">
    <property type="entry name" value="Shadow ORF (opposite AtoC)"/>
</dbReference>
<evidence type="ECO:0000313" key="1">
    <source>
        <dbReference type="EMBL" id="ALC15448.1"/>
    </source>
</evidence>
<dbReference type="Proteomes" id="UP000057158">
    <property type="component" value="Chromosome"/>
</dbReference>
<proteinExistence type="predicted"/>
<accession>A0A0M5IN39</accession>
<sequence length="341" mass="36510">MSSLRSRRGGEKDRDDLDPVIEVVAEGFIFHPLDEVLVGRRDDPHVDLDVLGAADAAEGALLEDSQELGLHAEVHVADLVEEDGPAVGGLEETLFHRLGVGESPLFVPHQLAFKKRLGDGGAVDGHEGFVGPGAFVMNGLGDQLLAGAALPLNQDGAGIAAGDLFHHGQYGVHVAVGADDVADAVLARLLGTQVLHLALELAGFESLFDDDGELVEIEGLVDVVVGPHAHRLDGGLKNAEGGHHDDGGLLLHLLDPLEDLEAADSRKLDIEEHQIRRFFAHQPEGVFTGTGGKDLIPLLLEILLQGPANQMFVVDDQNFIFAHDSPRFCLQSPRPRREAQW</sequence>